<evidence type="ECO:0000313" key="3">
    <source>
        <dbReference type="Proteomes" id="UP000299102"/>
    </source>
</evidence>
<dbReference type="Proteomes" id="UP000299102">
    <property type="component" value="Unassembled WGS sequence"/>
</dbReference>
<dbReference type="EMBL" id="BGZK01002338">
    <property type="protein sequence ID" value="GBP93115.1"/>
    <property type="molecule type" value="Genomic_DNA"/>
</dbReference>
<comment type="caution">
    <text evidence="2">The sequence shown here is derived from an EMBL/GenBank/DDBJ whole genome shotgun (WGS) entry which is preliminary data.</text>
</comment>
<evidence type="ECO:0000256" key="1">
    <source>
        <dbReference type="SAM" id="MobiDB-lite"/>
    </source>
</evidence>
<accession>A0A4C2A2B1</accession>
<dbReference type="AlphaFoldDB" id="A0A4C2A2B1"/>
<organism evidence="2 3">
    <name type="scientific">Eumeta variegata</name>
    <name type="common">Bagworm moth</name>
    <name type="synonym">Eumeta japonica</name>
    <dbReference type="NCBI Taxonomy" id="151549"/>
    <lineage>
        <taxon>Eukaryota</taxon>
        <taxon>Metazoa</taxon>
        <taxon>Ecdysozoa</taxon>
        <taxon>Arthropoda</taxon>
        <taxon>Hexapoda</taxon>
        <taxon>Insecta</taxon>
        <taxon>Pterygota</taxon>
        <taxon>Neoptera</taxon>
        <taxon>Endopterygota</taxon>
        <taxon>Lepidoptera</taxon>
        <taxon>Glossata</taxon>
        <taxon>Ditrysia</taxon>
        <taxon>Tineoidea</taxon>
        <taxon>Psychidae</taxon>
        <taxon>Oiketicinae</taxon>
        <taxon>Eumeta</taxon>
    </lineage>
</organism>
<proteinExistence type="predicted"/>
<sequence length="110" mass="12164">MLHFEVRITTNTTSEKKGCIRHSLYLKYDLHDRCVGGGAAGWLGTLRVRMRAVVTLVTLVYDSTKRRTSSGTKGLKQEGSSPSAVAARPLPAQRLAPAVRILERVNRQQC</sequence>
<name>A0A4C2A2B1_EUMVA</name>
<keyword evidence="3" id="KW-1185">Reference proteome</keyword>
<reference evidence="2 3" key="1">
    <citation type="journal article" date="2019" name="Commun. Biol.">
        <title>The bagworm genome reveals a unique fibroin gene that provides high tensile strength.</title>
        <authorList>
            <person name="Kono N."/>
            <person name="Nakamura H."/>
            <person name="Ohtoshi R."/>
            <person name="Tomita M."/>
            <person name="Numata K."/>
            <person name="Arakawa K."/>
        </authorList>
    </citation>
    <scope>NUCLEOTIDE SEQUENCE [LARGE SCALE GENOMIC DNA]</scope>
</reference>
<protein>
    <submittedName>
        <fullName evidence="2">Uncharacterized protein</fullName>
    </submittedName>
</protein>
<feature type="region of interest" description="Disordered" evidence="1">
    <location>
        <begin position="65"/>
        <end position="90"/>
    </location>
</feature>
<evidence type="ECO:0000313" key="2">
    <source>
        <dbReference type="EMBL" id="GBP93115.1"/>
    </source>
</evidence>
<gene>
    <name evidence="2" type="ORF">EVAR_68184_1</name>
</gene>